<evidence type="ECO:0000256" key="1">
    <source>
        <dbReference type="SAM" id="MobiDB-lite"/>
    </source>
</evidence>
<evidence type="ECO:0000313" key="3">
    <source>
        <dbReference type="Proteomes" id="UP000275401"/>
    </source>
</evidence>
<name>A0A3M8SEW5_9ACTN</name>
<dbReference type="AlphaFoldDB" id="A0A3M8SEW5"/>
<accession>A0A3M8SEW5</accession>
<keyword evidence="3" id="KW-1185">Reference proteome</keyword>
<dbReference type="RefSeq" id="WP_184503632.1">
    <property type="nucleotide sequence ID" value="NZ_RIBZ01000881.1"/>
</dbReference>
<feature type="non-terminal residue" evidence="2">
    <location>
        <position position="1"/>
    </location>
</feature>
<organism evidence="2 3">
    <name type="scientific">Streptomyces botrytidirepellens</name>
    <dbReference type="NCBI Taxonomy" id="2486417"/>
    <lineage>
        <taxon>Bacteria</taxon>
        <taxon>Bacillati</taxon>
        <taxon>Actinomycetota</taxon>
        <taxon>Actinomycetes</taxon>
        <taxon>Kitasatosporales</taxon>
        <taxon>Streptomycetaceae</taxon>
        <taxon>Streptomyces</taxon>
    </lineage>
</organism>
<gene>
    <name evidence="2" type="ORF">EEJ42_48865</name>
</gene>
<dbReference type="EMBL" id="RIBZ01000881">
    <property type="protein sequence ID" value="RNF78216.1"/>
    <property type="molecule type" value="Genomic_DNA"/>
</dbReference>
<protein>
    <submittedName>
        <fullName evidence="2">Uncharacterized protein</fullName>
    </submittedName>
</protein>
<sequence length="777" mass="85359">VLGAAAARPADPGWRAPGGLVDFLLSATASDDLLPALEAPFPEVVRHVIEKIGTTLDIPQQLKACHATLTHGGVAELAALAEVPFLHSAVTDVVRLAAAAQDPAAVLERAERVAAEAASEDEAASVGETASSGEKASQDEAATREAEEDAPPPTGEELVRRLRELTQGYGKFPLGAVDWELLLAEHKREPFPWLPLKLLASRPDCPDELVLAAYRRSSHLPDTSPLPWRLLTETDWKDGYHHDRLAHLLRRGIREGAYPVDRVLAEVRPASRVLASLPDHMEPLGPAMAGLLEPLGDDFAAWRALYSLLPRFTGTSAELVAAAVEQQAKHRGKSWPRPLEAEYPVKRPEGARAVFLQLFQQATEEVRMALAPHLDRRCVQHLLVFHQPSPALRDLFVSLHGTSVLASVASDWELPAEKIEELLLHDDPKINTSLYVYTALTDEQRRGVLAGRRFGPVPGTEPLPITDELIEEIRVSGRRHWLLPICESGDPRLARILLGKIKLHTLAGQLHLLVKVWERHGAEEVRGLLEETEFPERRSRKHPLPKATHEIVRGALEVADGLSVLRAELARSRGPAAQVEFLRSQCGTVDLATPALERMAEEIGPGLPWAELVREHERDPLPDALLVVLAHEDGCPEELRADCGVASLRLDHDMYTHKSTGPRPSPLDLVRHYPLPRRHRRNEWLDRAARLGMLTPLDVLYEARPAGHAAAYLMYHHDRTRQGPPDAAALAVGRAALELATAHLGEDPEAWALALRLLPDFTGTLPELMSTAAAIVS</sequence>
<feature type="region of interest" description="Disordered" evidence="1">
    <location>
        <begin position="117"/>
        <end position="156"/>
    </location>
</feature>
<feature type="compositionally biased region" description="Basic and acidic residues" evidence="1">
    <location>
        <begin position="136"/>
        <end position="145"/>
    </location>
</feature>
<evidence type="ECO:0000313" key="2">
    <source>
        <dbReference type="EMBL" id="RNF78216.1"/>
    </source>
</evidence>
<dbReference type="Proteomes" id="UP000275401">
    <property type="component" value="Unassembled WGS sequence"/>
</dbReference>
<proteinExistence type="predicted"/>
<reference evidence="2 3" key="1">
    <citation type="submission" date="2018-11" db="EMBL/GenBank/DDBJ databases">
        <title>The Potential of Streptomyces as Biocontrol Agents against the Tomato grey mould, Botrytis cinerea (Gray mold) Frontiers in Microbiology.</title>
        <authorList>
            <person name="Li D."/>
        </authorList>
    </citation>
    <scope>NUCLEOTIDE SEQUENCE [LARGE SCALE GENOMIC DNA]</scope>
    <source>
        <strain evidence="2 3">NEAU-LD23</strain>
    </source>
</reference>
<comment type="caution">
    <text evidence="2">The sequence shown here is derived from an EMBL/GenBank/DDBJ whole genome shotgun (WGS) entry which is preliminary data.</text>
</comment>